<reference evidence="1 2" key="1">
    <citation type="journal article" date="2018" name="Mol. Biol. Evol.">
        <title>Broad Genomic Sampling Reveals a Smut Pathogenic Ancestry of the Fungal Clade Ustilaginomycotina.</title>
        <authorList>
            <person name="Kijpornyongpan T."/>
            <person name="Mondo S.J."/>
            <person name="Barry K."/>
            <person name="Sandor L."/>
            <person name="Lee J."/>
            <person name="Lipzen A."/>
            <person name="Pangilinan J."/>
            <person name="LaButti K."/>
            <person name="Hainaut M."/>
            <person name="Henrissat B."/>
            <person name="Grigoriev I.V."/>
            <person name="Spatafora J.W."/>
            <person name="Aime M.C."/>
        </authorList>
    </citation>
    <scope>NUCLEOTIDE SEQUENCE [LARGE SCALE GENOMIC DNA]</scope>
    <source>
        <strain evidence="1 2">SA 807</strain>
    </source>
</reference>
<evidence type="ECO:0000313" key="1">
    <source>
        <dbReference type="EMBL" id="PWN49185.1"/>
    </source>
</evidence>
<name>A0ACD0NTW9_9BASI</name>
<keyword evidence="2" id="KW-1185">Reference proteome</keyword>
<proteinExistence type="predicted"/>
<evidence type="ECO:0000313" key="2">
    <source>
        <dbReference type="Proteomes" id="UP000245626"/>
    </source>
</evidence>
<sequence>MRFHVLGVGSIGSLIAFHLRRNLRHQRAQLKPSDPRSTTTTTNPSSSSSSHSDQRFNSQKRLFLIPPQVKKALPPPRTTSVTLQLRKSRFVTTAERKLSNSIVIEHEGVRDVEPDFIVESSSATSSLSSTLLKSLGSRRGFSKIDSPVYSNPSQLHLNRAALHHRQHNPSADKDGGISVISQNHNYETTPGSDPIDSLIVTTKADSTLSAFNELTHRIHPHSTIVLLQNGMGVLDLLLRDIFKDPESRPNFILATTTHGCWSKGPLDTVHSSFGSIHFGIVPSPRGGALGFERPLTSSGSNRGRRRGGSIRSEEMEASAFGRGGSFAYETLESNRGNSNSSPTTLELDPNAIPDLPSTQTLRYTVSTLLSLPLDVHWEPISKFQKRTLRKLAVNACINPITALVDCRNGELFKNENAVRVMRKLCHEIGMVLEARGKRKTRRGKQPLHSLSVKELIVRNDSTGQPMLDPALLGPSLFKEAERVTRLTSSNWSSMHADVHKSRRNSTEIDFINGYISALGRGYGIPTPYNDMMVDMIKMKSGRLTRSQRSSRI</sequence>
<dbReference type="EMBL" id="KZ820085">
    <property type="protein sequence ID" value="PWN49185.1"/>
    <property type="molecule type" value="Genomic_DNA"/>
</dbReference>
<protein>
    <submittedName>
        <fullName evidence="1">Uncharacterized protein</fullName>
    </submittedName>
</protein>
<dbReference type="Proteomes" id="UP000245626">
    <property type="component" value="Unassembled WGS sequence"/>
</dbReference>
<accession>A0ACD0NTW9</accession>
<organism evidence="1 2">
    <name type="scientific">Violaceomyces palustris</name>
    <dbReference type="NCBI Taxonomy" id="1673888"/>
    <lineage>
        <taxon>Eukaryota</taxon>
        <taxon>Fungi</taxon>
        <taxon>Dikarya</taxon>
        <taxon>Basidiomycota</taxon>
        <taxon>Ustilaginomycotina</taxon>
        <taxon>Ustilaginomycetes</taxon>
        <taxon>Violaceomycetales</taxon>
        <taxon>Violaceomycetaceae</taxon>
        <taxon>Violaceomyces</taxon>
    </lineage>
</organism>
<gene>
    <name evidence="1" type="ORF">IE53DRAFT_318075</name>
</gene>